<organism evidence="1 2">
    <name type="scientific">Ambispora leptoticha</name>
    <dbReference type="NCBI Taxonomy" id="144679"/>
    <lineage>
        <taxon>Eukaryota</taxon>
        <taxon>Fungi</taxon>
        <taxon>Fungi incertae sedis</taxon>
        <taxon>Mucoromycota</taxon>
        <taxon>Glomeromycotina</taxon>
        <taxon>Glomeromycetes</taxon>
        <taxon>Archaeosporales</taxon>
        <taxon>Ambisporaceae</taxon>
        <taxon>Ambispora</taxon>
    </lineage>
</organism>
<reference evidence="1" key="1">
    <citation type="submission" date="2021-06" db="EMBL/GenBank/DDBJ databases">
        <authorList>
            <person name="Kallberg Y."/>
            <person name="Tangrot J."/>
            <person name="Rosling A."/>
        </authorList>
    </citation>
    <scope>NUCLEOTIDE SEQUENCE</scope>
    <source>
        <strain evidence="1">FL130A</strain>
    </source>
</reference>
<name>A0A9N9NVV7_9GLOM</name>
<proteinExistence type="predicted"/>
<gene>
    <name evidence="1" type="ORF">ALEPTO_LOCUS13848</name>
</gene>
<feature type="non-terminal residue" evidence="1">
    <location>
        <position position="73"/>
    </location>
</feature>
<sequence length="73" mass="8593">KDRLHGDHWDVMDKKGKKIKEIDFDELENNQDIELKTAPEYVIGYLVEKLRNKDLLLLEKTIKVAAKANNDRE</sequence>
<protein>
    <submittedName>
        <fullName evidence="1">1416_t:CDS:1</fullName>
    </submittedName>
</protein>
<dbReference type="AlphaFoldDB" id="A0A9N9NVV7"/>
<dbReference type="Proteomes" id="UP000789508">
    <property type="component" value="Unassembled WGS sequence"/>
</dbReference>
<dbReference type="OrthoDB" id="2447722at2759"/>
<keyword evidence="2" id="KW-1185">Reference proteome</keyword>
<evidence type="ECO:0000313" key="1">
    <source>
        <dbReference type="EMBL" id="CAG8765450.1"/>
    </source>
</evidence>
<accession>A0A9N9NVV7</accession>
<evidence type="ECO:0000313" key="2">
    <source>
        <dbReference type="Proteomes" id="UP000789508"/>
    </source>
</evidence>
<feature type="non-terminal residue" evidence="1">
    <location>
        <position position="1"/>
    </location>
</feature>
<dbReference type="EMBL" id="CAJVPS010048952">
    <property type="protein sequence ID" value="CAG8765450.1"/>
    <property type="molecule type" value="Genomic_DNA"/>
</dbReference>
<comment type="caution">
    <text evidence="1">The sequence shown here is derived from an EMBL/GenBank/DDBJ whole genome shotgun (WGS) entry which is preliminary data.</text>
</comment>